<dbReference type="InterPro" id="IPR011990">
    <property type="entry name" value="TPR-like_helical_dom_sf"/>
</dbReference>
<dbReference type="InterPro" id="IPR046849">
    <property type="entry name" value="E2_motif"/>
</dbReference>
<feature type="repeat" description="PPR" evidence="2">
    <location>
        <begin position="289"/>
        <end position="319"/>
    </location>
</feature>
<dbReference type="SUPFAM" id="SSF143456">
    <property type="entry name" value="VC0467-like"/>
    <property type="match status" value="1"/>
</dbReference>
<evidence type="ECO:0000313" key="3">
    <source>
        <dbReference type="EMBL" id="KAH0869910.1"/>
    </source>
</evidence>
<dbReference type="Pfam" id="PF02622">
    <property type="entry name" value="DUF179"/>
    <property type="match status" value="1"/>
</dbReference>
<organism evidence="3 4">
    <name type="scientific">Brassica napus</name>
    <name type="common">Rape</name>
    <dbReference type="NCBI Taxonomy" id="3708"/>
    <lineage>
        <taxon>Eukaryota</taxon>
        <taxon>Viridiplantae</taxon>
        <taxon>Streptophyta</taxon>
        <taxon>Embryophyta</taxon>
        <taxon>Tracheophyta</taxon>
        <taxon>Spermatophyta</taxon>
        <taxon>Magnoliopsida</taxon>
        <taxon>eudicotyledons</taxon>
        <taxon>Gunneridae</taxon>
        <taxon>Pentapetalae</taxon>
        <taxon>rosids</taxon>
        <taxon>malvids</taxon>
        <taxon>Brassicales</taxon>
        <taxon>Brassicaceae</taxon>
        <taxon>Brassiceae</taxon>
        <taxon>Brassica</taxon>
    </lineage>
</organism>
<dbReference type="Pfam" id="PF13041">
    <property type="entry name" value="PPR_2"/>
    <property type="match status" value="3"/>
</dbReference>
<dbReference type="Gene3D" id="3.40.1740.10">
    <property type="entry name" value="VC0467-like"/>
    <property type="match status" value="1"/>
</dbReference>
<dbReference type="PROSITE" id="PS51375">
    <property type="entry name" value="PPR"/>
    <property type="match status" value="5"/>
</dbReference>
<dbReference type="InterPro" id="IPR046960">
    <property type="entry name" value="PPR_At4g14850-like_plant"/>
</dbReference>
<evidence type="ECO:0000256" key="2">
    <source>
        <dbReference type="PROSITE-ProRule" id="PRU00708"/>
    </source>
</evidence>
<dbReference type="EMBL" id="JAGKQM010000017">
    <property type="protein sequence ID" value="KAH0869910.1"/>
    <property type="molecule type" value="Genomic_DNA"/>
</dbReference>
<dbReference type="Pfam" id="PF20431">
    <property type="entry name" value="E_motif"/>
    <property type="match status" value="1"/>
</dbReference>
<dbReference type="InterPro" id="IPR046848">
    <property type="entry name" value="E_motif"/>
</dbReference>
<dbReference type="PANTHER" id="PTHR47926">
    <property type="entry name" value="PENTATRICOPEPTIDE REPEAT-CONTAINING PROTEIN"/>
    <property type="match status" value="1"/>
</dbReference>
<protein>
    <recommendedName>
        <fullName evidence="5">Pentatricopeptide repeat-containing protein</fullName>
    </recommendedName>
</protein>
<keyword evidence="4" id="KW-1185">Reference proteome</keyword>
<gene>
    <name evidence="3" type="ORF">HID58_076932</name>
</gene>
<evidence type="ECO:0000313" key="4">
    <source>
        <dbReference type="Proteomes" id="UP000824890"/>
    </source>
</evidence>
<dbReference type="NCBIfam" id="TIGR00756">
    <property type="entry name" value="PPR"/>
    <property type="match status" value="5"/>
</dbReference>
<keyword evidence="1" id="KW-0677">Repeat</keyword>
<name>A0ABQ7YS74_BRANA</name>
<evidence type="ECO:0008006" key="5">
    <source>
        <dbReference type="Google" id="ProtNLM"/>
    </source>
</evidence>
<sequence>ISSIGETKTYPVSVRIIFPKATIAPLNTIRPPSPPPRPLLQPTSMTSLPVRAPSLVSSRRIFQEKLHELPRCANLAQVKQLHAQIIRRNLHQDLSIAPKLISALTLCRQLTLAVRVFNQIEQPNVHLCNSMIRAHALNSQPYQAFSFFFDMQRFGLYADNFTYPFLLKACSGQSWFPVVKMIHTHIEKLGLWSDIYVPNALIDCYSRCGGLGVKAAMKLFVKMGERDTVTWNSMLSGLVKAGELRDARKLFDEIPQRDLISWNTMLDGYARCRDMSEAFELFKVMPERSTVSWSTLVMGYSKAGDMEMARIMFDNMPVKNVVTWTIIIAGYAEKGLVKEADELVDEMVNAGLRFDAAAAISILAACAESGLISLGMRVHSMIRMSNLSSNAHVLNALLDMYAKCGSIEKAFDVFNNMPKKDLVSWNTMLQGLGVHGHGKEALEIFSRMGKEGVRPDKVTFIAVLCSCNHAGLVDEGIDYFYSMEKGYGLVPEIEHYGCLVDLLGRGGRLKEAIKVVQTMPMEPNVVIFGALLGACRMHNEVDIAKEVLDRLVRLDPSDPGNYSLLSNIYAAAEDWKGVANIRSKMKSMGVEKPSGASSVRLEDGIHEFTVFDKSHPDSDQIYQSHNRFLSSTKKMVITKRISNNRRSTPMEPRLVENKEKERVNMDACFLTSRSISGVKELVPFIKPRIFSCPKRSSCQFLTRKFASPFFPLDDDCVNNSTADADWREFRARLVAGEQAATSEKDSSSSWSNPDMVVDYTSSSSTLITVGNKWAHKIHEPEPGCLLIATEKLDGVHIFEKTVILILSVGPSGPIGVILNRPSLMSIKETKSTVLDVAGTFSDKRLFFGGPLEEGLFLVSPRSGGDNEVAKSGVFRQVTRGLYYGTRESVGLAAEMVKRKLVGRSELRFFDGYCGWEKEQLKAEILGGYWTVAACSSSVVELGSAVQTHGLWDEVLGLIGPQTGSVI</sequence>
<feature type="non-terminal residue" evidence="3">
    <location>
        <position position="1"/>
    </location>
</feature>
<dbReference type="InterPro" id="IPR003774">
    <property type="entry name" value="AlgH-like"/>
</dbReference>
<dbReference type="PANTHER" id="PTHR47926:SF413">
    <property type="entry name" value="REPEAT (TPR)-LIKE SUPERFAMILY PROTEIN, PUTATIVE-RELATED"/>
    <property type="match status" value="1"/>
</dbReference>
<dbReference type="Gene3D" id="1.25.40.10">
    <property type="entry name" value="Tetratricopeptide repeat domain"/>
    <property type="match status" value="4"/>
</dbReference>
<dbReference type="Pfam" id="PF20430">
    <property type="entry name" value="Eplus_motif"/>
    <property type="match status" value="1"/>
</dbReference>
<proteinExistence type="predicted"/>
<dbReference type="InterPro" id="IPR002885">
    <property type="entry name" value="PPR_rpt"/>
</dbReference>
<dbReference type="Proteomes" id="UP000824890">
    <property type="component" value="Unassembled WGS sequence"/>
</dbReference>
<feature type="repeat" description="PPR" evidence="2">
    <location>
        <begin position="320"/>
        <end position="354"/>
    </location>
</feature>
<comment type="caution">
    <text evidence="3">The sequence shown here is derived from an EMBL/GenBank/DDBJ whole genome shotgun (WGS) entry which is preliminary data.</text>
</comment>
<dbReference type="Pfam" id="PF01535">
    <property type="entry name" value="PPR"/>
    <property type="match status" value="3"/>
</dbReference>
<reference evidence="3 4" key="1">
    <citation type="submission" date="2021-05" db="EMBL/GenBank/DDBJ databases">
        <title>Genome Assembly of Synthetic Allotetraploid Brassica napus Reveals Homoeologous Exchanges between Subgenomes.</title>
        <authorList>
            <person name="Davis J.T."/>
        </authorList>
    </citation>
    <scope>NUCLEOTIDE SEQUENCE [LARGE SCALE GENOMIC DNA]</scope>
    <source>
        <strain evidence="4">cv. Da-Ae</strain>
        <tissue evidence="3">Seedling</tissue>
    </source>
</reference>
<feature type="repeat" description="PPR" evidence="2">
    <location>
        <begin position="421"/>
        <end position="455"/>
    </location>
</feature>
<feature type="repeat" description="PPR" evidence="2">
    <location>
        <begin position="390"/>
        <end position="420"/>
    </location>
</feature>
<accession>A0ABQ7YS74</accession>
<evidence type="ECO:0000256" key="1">
    <source>
        <dbReference type="ARBA" id="ARBA00022737"/>
    </source>
</evidence>
<feature type="repeat" description="PPR" evidence="2">
    <location>
        <begin position="227"/>
        <end position="261"/>
    </location>
</feature>